<comment type="caution">
    <text evidence="9">The sequence shown here is derived from an EMBL/GenBank/DDBJ whole genome shotgun (WGS) entry which is preliminary data.</text>
</comment>
<organism evidence="9 10">
    <name type="scientific">Cohnella luojiensis</name>
    <dbReference type="NCBI Taxonomy" id="652876"/>
    <lineage>
        <taxon>Bacteria</taxon>
        <taxon>Bacillati</taxon>
        <taxon>Bacillota</taxon>
        <taxon>Bacilli</taxon>
        <taxon>Bacillales</taxon>
        <taxon>Paenibacillaceae</taxon>
        <taxon>Cohnella</taxon>
    </lineage>
</organism>
<dbReference type="RefSeq" id="WP_135153675.1">
    <property type="nucleotide sequence ID" value="NZ_SOMN01000031.1"/>
</dbReference>
<dbReference type="GO" id="GO:0055085">
    <property type="term" value="P:transmembrane transport"/>
    <property type="evidence" value="ECO:0007669"/>
    <property type="project" value="InterPro"/>
</dbReference>
<evidence type="ECO:0000256" key="2">
    <source>
        <dbReference type="ARBA" id="ARBA00022448"/>
    </source>
</evidence>
<feature type="transmembrane region" description="Helical" evidence="7">
    <location>
        <begin position="75"/>
        <end position="97"/>
    </location>
</feature>
<dbReference type="EMBL" id="SOMN01000031">
    <property type="protein sequence ID" value="TFE23775.1"/>
    <property type="molecule type" value="Genomic_DNA"/>
</dbReference>
<dbReference type="AlphaFoldDB" id="A0A4Y8LVF4"/>
<dbReference type="PANTHER" id="PTHR43744:SF12">
    <property type="entry name" value="ABC TRANSPORTER PERMEASE PROTEIN MG189-RELATED"/>
    <property type="match status" value="1"/>
</dbReference>
<dbReference type="CDD" id="cd06261">
    <property type="entry name" value="TM_PBP2"/>
    <property type="match status" value="1"/>
</dbReference>
<name>A0A4Y8LVF4_9BACL</name>
<evidence type="ECO:0000256" key="1">
    <source>
        <dbReference type="ARBA" id="ARBA00004651"/>
    </source>
</evidence>
<protein>
    <submittedName>
        <fullName evidence="9">Carbohydrate ABC transporter permease</fullName>
    </submittedName>
</protein>
<reference evidence="9 10" key="1">
    <citation type="submission" date="2019-03" db="EMBL/GenBank/DDBJ databases">
        <title>Cohnella endophytica sp. nov., a novel endophytic bacterium isolated from bark of Sonneratia apetala.</title>
        <authorList>
            <person name="Tuo L."/>
        </authorList>
    </citation>
    <scope>NUCLEOTIDE SEQUENCE [LARGE SCALE GENOMIC DNA]</scope>
    <source>
        <strain evidence="9 10">CCTCC AB 208254</strain>
    </source>
</reference>
<keyword evidence="6 7" id="KW-0472">Membrane</keyword>
<evidence type="ECO:0000313" key="9">
    <source>
        <dbReference type="EMBL" id="TFE23775.1"/>
    </source>
</evidence>
<feature type="transmembrane region" description="Helical" evidence="7">
    <location>
        <begin position="142"/>
        <end position="162"/>
    </location>
</feature>
<dbReference type="InterPro" id="IPR000515">
    <property type="entry name" value="MetI-like"/>
</dbReference>
<feature type="transmembrane region" description="Helical" evidence="7">
    <location>
        <begin position="245"/>
        <end position="262"/>
    </location>
</feature>
<dbReference type="InterPro" id="IPR035906">
    <property type="entry name" value="MetI-like_sf"/>
</dbReference>
<comment type="subcellular location">
    <subcellularLocation>
        <location evidence="1 7">Cell membrane</location>
        <topology evidence="1 7">Multi-pass membrane protein</topology>
    </subcellularLocation>
</comment>
<sequence>MTAIRKIPRALMQAFLWFYFLISLYPLIWMVFYSLKNNDEIFVTNPFGFPNNLRFENYVNAWNQFNLPRYMGNSLFISTITTAGVVIFALMFAYAIARLRWKFRETVRIYMIVGMFIPLQVIIIPLAILVKDLHLTNTYGALIIPYVAFGLPFASIVFYGFLRGIPYELEESACMDGASIYRMFFRIIFPILTPAVATIMILQFLGTWNEFLLAYILISDEALRTLPIGLIYFQGQYATDWGGMGAVMTIASLPMVILYLFFTEQVERALTVSSSVKG</sequence>
<dbReference type="PROSITE" id="PS50928">
    <property type="entry name" value="ABC_TM1"/>
    <property type="match status" value="1"/>
</dbReference>
<comment type="similarity">
    <text evidence="7">Belongs to the binding-protein-dependent transport system permease family.</text>
</comment>
<evidence type="ECO:0000259" key="8">
    <source>
        <dbReference type="PROSITE" id="PS50928"/>
    </source>
</evidence>
<dbReference type="SUPFAM" id="SSF161098">
    <property type="entry name" value="MetI-like"/>
    <property type="match status" value="1"/>
</dbReference>
<accession>A0A4Y8LVF4</accession>
<evidence type="ECO:0000256" key="6">
    <source>
        <dbReference type="ARBA" id="ARBA00023136"/>
    </source>
</evidence>
<dbReference type="GO" id="GO:0005886">
    <property type="term" value="C:plasma membrane"/>
    <property type="evidence" value="ECO:0007669"/>
    <property type="project" value="UniProtKB-SubCell"/>
</dbReference>
<evidence type="ECO:0000256" key="3">
    <source>
        <dbReference type="ARBA" id="ARBA00022475"/>
    </source>
</evidence>
<keyword evidence="3" id="KW-1003">Cell membrane</keyword>
<dbReference type="Gene3D" id="1.10.3720.10">
    <property type="entry name" value="MetI-like"/>
    <property type="match status" value="1"/>
</dbReference>
<feature type="domain" description="ABC transmembrane type-1" evidence="8">
    <location>
        <begin position="71"/>
        <end position="262"/>
    </location>
</feature>
<proteinExistence type="inferred from homology"/>
<evidence type="ECO:0000256" key="5">
    <source>
        <dbReference type="ARBA" id="ARBA00022989"/>
    </source>
</evidence>
<gene>
    <name evidence="9" type="ORF">E2980_18260</name>
</gene>
<evidence type="ECO:0000313" key="10">
    <source>
        <dbReference type="Proteomes" id="UP000297900"/>
    </source>
</evidence>
<dbReference type="Pfam" id="PF00528">
    <property type="entry name" value="BPD_transp_1"/>
    <property type="match status" value="1"/>
</dbReference>
<keyword evidence="2 7" id="KW-0813">Transport</keyword>
<feature type="transmembrane region" description="Helical" evidence="7">
    <location>
        <begin position="109"/>
        <end position="130"/>
    </location>
</feature>
<evidence type="ECO:0000256" key="4">
    <source>
        <dbReference type="ARBA" id="ARBA00022692"/>
    </source>
</evidence>
<feature type="transmembrane region" description="Helical" evidence="7">
    <location>
        <begin position="183"/>
        <end position="206"/>
    </location>
</feature>
<dbReference type="PANTHER" id="PTHR43744">
    <property type="entry name" value="ABC TRANSPORTER PERMEASE PROTEIN MG189-RELATED-RELATED"/>
    <property type="match status" value="1"/>
</dbReference>
<dbReference type="Proteomes" id="UP000297900">
    <property type="component" value="Unassembled WGS sequence"/>
</dbReference>
<keyword evidence="10" id="KW-1185">Reference proteome</keyword>
<evidence type="ECO:0000256" key="7">
    <source>
        <dbReference type="RuleBase" id="RU363032"/>
    </source>
</evidence>
<dbReference type="OrthoDB" id="187395at2"/>
<keyword evidence="4 7" id="KW-0812">Transmembrane</keyword>
<keyword evidence="5 7" id="KW-1133">Transmembrane helix</keyword>
<feature type="transmembrane region" description="Helical" evidence="7">
    <location>
        <begin position="14"/>
        <end position="35"/>
    </location>
</feature>